<dbReference type="STRING" id="77166.U4UCA0"/>
<keyword evidence="1 2" id="KW-0193">Cuticle</keyword>
<dbReference type="OrthoDB" id="6362401at2759"/>
<dbReference type="GO" id="GO:0062129">
    <property type="term" value="C:chitin-based extracellular matrix"/>
    <property type="evidence" value="ECO:0007669"/>
    <property type="project" value="TreeGrafter"/>
</dbReference>
<feature type="compositionally biased region" description="Polar residues" evidence="3">
    <location>
        <begin position="330"/>
        <end position="373"/>
    </location>
</feature>
<feature type="compositionally biased region" description="Polar residues" evidence="3">
    <location>
        <begin position="381"/>
        <end position="401"/>
    </location>
</feature>
<dbReference type="EMBL" id="KB631977">
    <property type="protein sequence ID" value="ERL87575.1"/>
    <property type="molecule type" value="Genomic_DNA"/>
</dbReference>
<organism evidence="4 5">
    <name type="scientific">Dendroctonus ponderosae</name>
    <name type="common">Mountain pine beetle</name>
    <dbReference type="NCBI Taxonomy" id="77166"/>
    <lineage>
        <taxon>Eukaryota</taxon>
        <taxon>Metazoa</taxon>
        <taxon>Ecdysozoa</taxon>
        <taxon>Arthropoda</taxon>
        <taxon>Hexapoda</taxon>
        <taxon>Insecta</taxon>
        <taxon>Pterygota</taxon>
        <taxon>Neoptera</taxon>
        <taxon>Endopterygota</taxon>
        <taxon>Coleoptera</taxon>
        <taxon>Polyphaga</taxon>
        <taxon>Cucujiformia</taxon>
        <taxon>Curculionidae</taxon>
        <taxon>Scolytinae</taxon>
        <taxon>Dendroctonus</taxon>
    </lineage>
</organism>
<dbReference type="InterPro" id="IPR031311">
    <property type="entry name" value="CHIT_BIND_RR_consensus"/>
</dbReference>
<dbReference type="InterPro" id="IPR000618">
    <property type="entry name" value="Insect_cuticle"/>
</dbReference>
<protein>
    <recommendedName>
        <fullName evidence="6">Protein lethal(3)malignant blood neoplasm 1</fullName>
    </recommendedName>
</protein>
<dbReference type="PANTHER" id="PTHR10380:SF119">
    <property type="entry name" value="PROTEIN LETHAL(3)MALIGNANT BLOOD NEOPLASM 1"/>
    <property type="match status" value="1"/>
</dbReference>
<dbReference type="Proteomes" id="UP000030742">
    <property type="component" value="Unassembled WGS sequence"/>
</dbReference>
<dbReference type="Pfam" id="PF00379">
    <property type="entry name" value="Chitin_bind_4"/>
    <property type="match status" value="2"/>
</dbReference>
<gene>
    <name evidence="4" type="ORF">D910_04966</name>
</gene>
<proteinExistence type="predicted"/>
<evidence type="ECO:0000256" key="1">
    <source>
        <dbReference type="ARBA" id="ARBA00022460"/>
    </source>
</evidence>
<evidence type="ECO:0008006" key="6">
    <source>
        <dbReference type="Google" id="ProtNLM"/>
    </source>
</evidence>
<reference evidence="4 5" key="1">
    <citation type="journal article" date="2013" name="Genome Biol.">
        <title>Draft genome of the mountain pine beetle, Dendroctonus ponderosae Hopkins, a major forest pest.</title>
        <authorList>
            <person name="Keeling C.I."/>
            <person name="Yuen M.M."/>
            <person name="Liao N.Y."/>
            <person name="Docking T.R."/>
            <person name="Chan S.K."/>
            <person name="Taylor G.A."/>
            <person name="Palmquist D.L."/>
            <person name="Jackman S.D."/>
            <person name="Nguyen A."/>
            <person name="Li M."/>
            <person name="Henderson H."/>
            <person name="Janes J.K."/>
            <person name="Zhao Y."/>
            <person name="Pandoh P."/>
            <person name="Moore R."/>
            <person name="Sperling F.A."/>
            <person name="Huber D.P."/>
            <person name="Birol I."/>
            <person name="Jones S.J."/>
            <person name="Bohlmann J."/>
        </authorList>
    </citation>
    <scope>NUCLEOTIDE SEQUENCE</scope>
</reference>
<feature type="region of interest" description="Disordered" evidence="3">
    <location>
        <begin position="329"/>
        <end position="403"/>
    </location>
</feature>
<dbReference type="InterPro" id="IPR050468">
    <property type="entry name" value="Cuticle_Struct_Prot"/>
</dbReference>
<evidence type="ECO:0000256" key="3">
    <source>
        <dbReference type="SAM" id="MobiDB-lite"/>
    </source>
</evidence>
<evidence type="ECO:0000256" key="2">
    <source>
        <dbReference type="PROSITE-ProRule" id="PRU00497"/>
    </source>
</evidence>
<dbReference type="PANTHER" id="PTHR10380">
    <property type="entry name" value="CUTICLE PROTEIN"/>
    <property type="match status" value="1"/>
</dbReference>
<evidence type="ECO:0000313" key="4">
    <source>
        <dbReference type="EMBL" id="ERL87575.1"/>
    </source>
</evidence>
<evidence type="ECO:0000313" key="5">
    <source>
        <dbReference type="Proteomes" id="UP000030742"/>
    </source>
</evidence>
<sequence>MCFLACENGAIYERFQLKEGVPKCIAITLLSKTQNHNSITCTVYLQQLVQKEKVFYSEFLVVQMEILLQVGLLVAILSAVYTFALEKSDEGRPYEFGFTIDGQQHRHEKKDEKGIIQGEFGFITADGIYHVTVYATDENGSFKILSMRNIRISAPLDGSPFKGEISPEATKYLKKPSASLPQPIQSQEPNPISLPHSVPQPVISTANVKNQIQFTTQPTIRPACASCGFISTPKPAPLEKSLIPTQRFAAKHNLPIVPTQYQNTANVLTPFDPANSSGGKEDQILNNVGGQKGEIPQNRFTQADQIDRVQPIQVVSKVSQNVDVYKSAVGPQTTNYNSPSIKTSSEVGRTSISGSVGDSGTTHQTPIGQQTGLKKSEEQTYPHSGNSNGNYKVSNQNSQLEGGTEKVPIIGDSLGFPAGDRTTTGKDAVTSFLNAQEHPDANPLQLAVNPANAFATLPPVSVSEGVIHVGGNNKQDIRINDKFPGMQDGLPAGIDEKDITNLLYKFHYTVGFHGHYEKGLKDGTKIGGYFVNGRDGISRVVTYIADENGYRPKVKFINLGLESEDTPKAATEKTFGLKSFEFMWYPL</sequence>
<dbReference type="PROSITE" id="PS51155">
    <property type="entry name" value="CHIT_BIND_RR_2"/>
    <property type="match status" value="2"/>
</dbReference>
<accession>U4UCA0</accession>
<name>U4UCA0_DENPD</name>
<dbReference type="GO" id="GO:0008010">
    <property type="term" value="F:structural constituent of chitin-based larval cuticle"/>
    <property type="evidence" value="ECO:0007669"/>
    <property type="project" value="TreeGrafter"/>
</dbReference>
<dbReference type="PROSITE" id="PS00233">
    <property type="entry name" value="CHIT_BIND_RR_1"/>
    <property type="match status" value="1"/>
</dbReference>
<dbReference type="AlphaFoldDB" id="U4UCA0"/>